<gene>
    <name evidence="1" type="ORF">DSM3645_03448</name>
</gene>
<comment type="caution">
    <text evidence="1">The sequence shown here is derived from an EMBL/GenBank/DDBJ whole genome shotgun (WGS) entry which is preliminary data.</text>
</comment>
<protein>
    <submittedName>
        <fullName evidence="1">Uncharacterized protein</fullName>
    </submittedName>
</protein>
<evidence type="ECO:0000313" key="2">
    <source>
        <dbReference type="Proteomes" id="UP000004358"/>
    </source>
</evidence>
<name>A3ZW03_9BACT</name>
<dbReference type="AlphaFoldDB" id="A3ZW03"/>
<evidence type="ECO:0000313" key="1">
    <source>
        <dbReference type="EMBL" id="EAQ79499.1"/>
    </source>
</evidence>
<sequence length="40" mass="4654">MLNEKCSRVTLPVSLLRSIFVTDIRLSRFLLLRSGRYDAL</sequence>
<organism evidence="1 2">
    <name type="scientific">Blastopirellula marina DSM 3645</name>
    <dbReference type="NCBI Taxonomy" id="314230"/>
    <lineage>
        <taxon>Bacteria</taxon>
        <taxon>Pseudomonadati</taxon>
        <taxon>Planctomycetota</taxon>
        <taxon>Planctomycetia</taxon>
        <taxon>Pirellulales</taxon>
        <taxon>Pirellulaceae</taxon>
        <taxon>Blastopirellula</taxon>
    </lineage>
</organism>
<dbReference type="Proteomes" id="UP000004358">
    <property type="component" value="Unassembled WGS sequence"/>
</dbReference>
<dbReference type="EMBL" id="AANZ01000014">
    <property type="protein sequence ID" value="EAQ79499.1"/>
    <property type="molecule type" value="Genomic_DNA"/>
</dbReference>
<dbReference type="HOGENOM" id="CLU_3285729_0_0_0"/>
<proteinExistence type="predicted"/>
<accession>A3ZW03</accession>
<reference evidence="1 2" key="1">
    <citation type="submission" date="2006-02" db="EMBL/GenBank/DDBJ databases">
        <authorList>
            <person name="Amann R."/>
            <person name="Ferriera S."/>
            <person name="Johnson J."/>
            <person name="Kravitz S."/>
            <person name="Halpern A."/>
            <person name="Remington K."/>
            <person name="Beeson K."/>
            <person name="Tran B."/>
            <person name="Rogers Y.-H."/>
            <person name="Friedman R."/>
            <person name="Venter J.C."/>
        </authorList>
    </citation>
    <scope>NUCLEOTIDE SEQUENCE [LARGE SCALE GENOMIC DNA]</scope>
    <source>
        <strain evidence="1 2">DSM 3645</strain>
    </source>
</reference>